<accession>A0A6L2KKQ5</accession>
<keyword evidence="1" id="KW-1133">Transmembrane helix</keyword>
<reference evidence="2" key="1">
    <citation type="journal article" date="2019" name="Sci. Rep.">
        <title>Draft genome of Tanacetum cinerariifolium, the natural source of mosquito coil.</title>
        <authorList>
            <person name="Yamashiro T."/>
            <person name="Shiraishi A."/>
            <person name="Satake H."/>
            <person name="Nakayama K."/>
        </authorList>
    </citation>
    <scope>NUCLEOTIDE SEQUENCE</scope>
</reference>
<protein>
    <submittedName>
        <fullName evidence="2">Uncharacterized protein</fullName>
    </submittedName>
</protein>
<comment type="caution">
    <text evidence="2">The sequence shown here is derived from an EMBL/GenBank/DDBJ whole genome shotgun (WGS) entry which is preliminary data.</text>
</comment>
<keyword evidence="1" id="KW-0472">Membrane</keyword>
<dbReference type="EMBL" id="BKCJ010002658">
    <property type="protein sequence ID" value="GEU50058.1"/>
    <property type="molecule type" value="Genomic_DNA"/>
</dbReference>
<feature type="transmembrane region" description="Helical" evidence="1">
    <location>
        <begin position="6"/>
        <end position="33"/>
    </location>
</feature>
<evidence type="ECO:0000313" key="2">
    <source>
        <dbReference type="EMBL" id="GEU50058.1"/>
    </source>
</evidence>
<proteinExistence type="predicted"/>
<gene>
    <name evidence="2" type="ORF">Tci_022036</name>
</gene>
<name>A0A6L2KKQ5_TANCI</name>
<keyword evidence="1" id="KW-0812">Transmembrane</keyword>
<evidence type="ECO:0000256" key="1">
    <source>
        <dbReference type="SAM" id="Phobius"/>
    </source>
</evidence>
<sequence length="140" mass="15626">MPWAINALIAASIIEVVVVAVAVAVAGVVLVLVPLLEAIFYKSQENIIHPPLGHLHELDLSLVVPESDRALLSASSVVMKLKQPSFGVDAVEDFKEYTLRDYYCWLKTCCWYKLKLLDNVVDTKLRLLEESAADDDKMKK</sequence>
<dbReference type="AlphaFoldDB" id="A0A6L2KKQ5"/>
<organism evidence="2">
    <name type="scientific">Tanacetum cinerariifolium</name>
    <name type="common">Dalmatian daisy</name>
    <name type="synonym">Chrysanthemum cinerariifolium</name>
    <dbReference type="NCBI Taxonomy" id="118510"/>
    <lineage>
        <taxon>Eukaryota</taxon>
        <taxon>Viridiplantae</taxon>
        <taxon>Streptophyta</taxon>
        <taxon>Embryophyta</taxon>
        <taxon>Tracheophyta</taxon>
        <taxon>Spermatophyta</taxon>
        <taxon>Magnoliopsida</taxon>
        <taxon>eudicotyledons</taxon>
        <taxon>Gunneridae</taxon>
        <taxon>Pentapetalae</taxon>
        <taxon>asterids</taxon>
        <taxon>campanulids</taxon>
        <taxon>Asterales</taxon>
        <taxon>Asteraceae</taxon>
        <taxon>Asteroideae</taxon>
        <taxon>Anthemideae</taxon>
        <taxon>Anthemidinae</taxon>
        <taxon>Tanacetum</taxon>
    </lineage>
</organism>